<dbReference type="Pfam" id="PF02645">
    <property type="entry name" value="DegV"/>
    <property type="match status" value="1"/>
</dbReference>
<accession>A0A412PB45</accession>
<dbReference type="Proteomes" id="UP000284731">
    <property type="component" value="Unassembled WGS sequence"/>
</dbReference>
<dbReference type="InterPro" id="IPR050270">
    <property type="entry name" value="DegV_domain_contain"/>
</dbReference>
<organism evidence="2 3">
    <name type="scientific">Solobacterium moorei</name>
    <dbReference type="NCBI Taxonomy" id="102148"/>
    <lineage>
        <taxon>Bacteria</taxon>
        <taxon>Bacillati</taxon>
        <taxon>Bacillota</taxon>
        <taxon>Erysipelotrichia</taxon>
        <taxon>Erysipelotrichales</taxon>
        <taxon>Erysipelotrichaceae</taxon>
        <taxon>Solobacterium</taxon>
    </lineage>
</organism>
<gene>
    <name evidence="2" type="ORF">DWX20_09355</name>
</gene>
<protein>
    <submittedName>
        <fullName evidence="2">DegV family protein</fullName>
    </submittedName>
</protein>
<sequence>MKYRIVSDSSSNVFHIEDIDYRTVPLKVIMNEGEFFDDERTNVERFLSVLKHTKGKTSTSCPNAYEWASSFDGADTIFAVTVTGGLSGCYSAAMQGRALFLEEHPEANIYVIDSLSVGPEILLIIEKLKELIAQGLSFSEICAAINEYKKHTHLLFNIANLDNLARNGRVSPAIAKLSGLLGIRCVGKASDQGTLEILHKCRGEKKAISKIVEEMIAHHYNGKTVHIAHCNNESMANNIKNLILHSYPEAQIHIIPCTIVCAYYVSDQGLIVGFEDSNC</sequence>
<dbReference type="InterPro" id="IPR043168">
    <property type="entry name" value="DegV_C"/>
</dbReference>
<dbReference type="EMBL" id="QRWX01000005">
    <property type="protein sequence ID" value="RGT53635.1"/>
    <property type="molecule type" value="Genomic_DNA"/>
</dbReference>
<evidence type="ECO:0000313" key="3">
    <source>
        <dbReference type="Proteomes" id="UP000284731"/>
    </source>
</evidence>
<dbReference type="InterPro" id="IPR003797">
    <property type="entry name" value="DegV"/>
</dbReference>
<dbReference type="Gene3D" id="3.30.1180.10">
    <property type="match status" value="1"/>
</dbReference>
<dbReference type="PANTHER" id="PTHR33434">
    <property type="entry name" value="DEGV DOMAIN-CONTAINING PROTEIN DR_1986-RELATED"/>
    <property type="match status" value="1"/>
</dbReference>
<evidence type="ECO:0000256" key="1">
    <source>
        <dbReference type="ARBA" id="ARBA00023121"/>
    </source>
</evidence>
<dbReference type="NCBIfam" id="TIGR00762">
    <property type="entry name" value="DegV"/>
    <property type="match status" value="1"/>
</dbReference>
<dbReference type="AlphaFoldDB" id="A0A412PB45"/>
<name>A0A412PB45_9FIRM</name>
<evidence type="ECO:0000313" key="2">
    <source>
        <dbReference type="EMBL" id="RGT53635.1"/>
    </source>
</evidence>
<keyword evidence="1" id="KW-0446">Lipid-binding</keyword>
<dbReference type="PANTHER" id="PTHR33434:SF2">
    <property type="entry name" value="FATTY ACID-BINDING PROTEIN TM_1468"/>
    <property type="match status" value="1"/>
</dbReference>
<reference evidence="2 3" key="1">
    <citation type="submission" date="2018-08" db="EMBL/GenBank/DDBJ databases">
        <title>A genome reference for cultivated species of the human gut microbiota.</title>
        <authorList>
            <person name="Zou Y."/>
            <person name="Xue W."/>
            <person name="Luo G."/>
        </authorList>
    </citation>
    <scope>NUCLEOTIDE SEQUENCE [LARGE SCALE GENOMIC DNA]</scope>
    <source>
        <strain evidence="2 3">AF18-46</strain>
    </source>
</reference>
<dbReference type="RefSeq" id="WP_118765308.1">
    <property type="nucleotide sequence ID" value="NZ_CABJCF010000005.1"/>
</dbReference>
<dbReference type="PROSITE" id="PS51482">
    <property type="entry name" value="DEGV"/>
    <property type="match status" value="1"/>
</dbReference>
<comment type="caution">
    <text evidence="2">The sequence shown here is derived from an EMBL/GenBank/DDBJ whole genome shotgun (WGS) entry which is preliminary data.</text>
</comment>
<dbReference type="GO" id="GO:0008289">
    <property type="term" value="F:lipid binding"/>
    <property type="evidence" value="ECO:0007669"/>
    <property type="project" value="UniProtKB-KW"/>
</dbReference>
<dbReference type="Gene3D" id="2.20.28.50">
    <property type="entry name" value="degv family protein"/>
    <property type="match status" value="1"/>
</dbReference>
<proteinExistence type="predicted"/>
<dbReference type="SUPFAM" id="SSF82549">
    <property type="entry name" value="DAK1/DegV-like"/>
    <property type="match status" value="1"/>
</dbReference>
<dbReference type="Gene3D" id="3.40.50.10440">
    <property type="entry name" value="Dihydroxyacetone kinase, domain 1"/>
    <property type="match status" value="1"/>
</dbReference>